<feature type="compositionally biased region" description="Basic and acidic residues" evidence="1">
    <location>
        <begin position="92"/>
        <end position="103"/>
    </location>
</feature>
<reference evidence="3" key="1">
    <citation type="submission" date="2025-08" db="UniProtKB">
        <authorList>
            <consortium name="RefSeq"/>
        </authorList>
    </citation>
    <scope>IDENTIFICATION</scope>
</reference>
<dbReference type="RefSeq" id="XP_025068031.1">
    <property type="nucleotide sequence ID" value="XM_025212246.1"/>
</dbReference>
<accession>A0A3Q0H7K5</accession>
<dbReference type="Proteomes" id="UP000189705">
    <property type="component" value="Unplaced"/>
</dbReference>
<feature type="region of interest" description="Disordered" evidence="1">
    <location>
        <begin position="279"/>
        <end position="311"/>
    </location>
</feature>
<name>A0A3Q0H7K5_ALLSI</name>
<dbReference type="AlphaFoldDB" id="A0A3Q0H7K5"/>
<sequence length="311" mass="33657">MDQLPVRLAAALLRAGQRHPVLLRLAGRRGQRQQGQHQDGRLRDQSAPHGRHAHGADHPRRAVLLPEGGGRRRAAEVAGGPGQLQGLPGRQQEPEGERLERSTPEVGASPPLHAPREVGGGQAHCVHHHLPDPPLSTESLGRKLSELRLYCDALTQQVLDMQESTRPRDDGAPLDVERMNEASSLLRATCSQFLSTLEECMKFANARLAPELYPPSPAPLPSDFVGTKLPHSHRVRRSLSHTGVTSPDRALEPARARATPARGTMTVLRSLEEMVPLHAQSGTPLGPSAKEWGEAPLPAQETAADGEAKRP</sequence>
<evidence type="ECO:0000313" key="2">
    <source>
        <dbReference type="Proteomes" id="UP000189705"/>
    </source>
</evidence>
<evidence type="ECO:0000313" key="3">
    <source>
        <dbReference type="RefSeq" id="XP_025068031.1"/>
    </source>
</evidence>
<feature type="region of interest" description="Disordered" evidence="1">
    <location>
        <begin position="234"/>
        <end position="261"/>
    </location>
</feature>
<dbReference type="GeneID" id="102367966"/>
<feature type="region of interest" description="Disordered" evidence="1">
    <location>
        <begin position="26"/>
        <end position="128"/>
    </location>
</feature>
<gene>
    <name evidence="3" type="primary">LOC102367966</name>
</gene>
<evidence type="ECO:0000256" key="1">
    <source>
        <dbReference type="SAM" id="MobiDB-lite"/>
    </source>
</evidence>
<organism evidence="2 3">
    <name type="scientific">Alligator sinensis</name>
    <name type="common">Chinese alligator</name>
    <dbReference type="NCBI Taxonomy" id="38654"/>
    <lineage>
        <taxon>Eukaryota</taxon>
        <taxon>Metazoa</taxon>
        <taxon>Chordata</taxon>
        <taxon>Craniata</taxon>
        <taxon>Vertebrata</taxon>
        <taxon>Euteleostomi</taxon>
        <taxon>Archelosauria</taxon>
        <taxon>Archosauria</taxon>
        <taxon>Crocodylia</taxon>
        <taxon>Alligatoridae</taxon>
        <taxon>Alligatorinae</taxon>
        <taxon>Alligator</taxon>
    </lineage>
</organism>
<protein>
    <submittedName>
        <fullName evidence="3">Uncharacterized protein LOC102367966 isoform X1</fullName>
    </submittedName>
</protein>
<proteinExistence type="predicted"/>
<dbReference type="InParanoid" id="A0A3Q0H7K5"/>
<keyword evidence="2" id="KW-1185">Reference proteome</keyword>